<dbReference type="GO" id="GO:0051016">
    <property type="term" value="P:barbed-end actin filament capping"/>
    <property type="evidence" value="ECO:0007669"/>
    <property type="project" value="UniProtKB-UniRule"/>
</dbReference>
<gene>
    <name evidence="8" type="ORF">VBRA1451_LOCUS9789</name>
</gene>
<dbReference type="PRINTS" id="PR00192">
    <property type="entry name" value="FACTINCAPB"/>
</dbReference>
<evidence type="ECO:0000256" key="1">
    <source>
        <dbReference type="ARBA" id="ARBA00004245"/>
    </source>
</evidence>
<evidence type="ECO:0000256" key="7">
    <source>
        <dbReference type="RuleBase" id="RU365078"/>
    </source>
</evidence>
<keyword evidence="4 7" id="KW-0963">Cytoplasm</keyword>
<dbReference type="InterPro" id="IPR001698">
    <property type="entry name" value="CAPZB"/>
</dbReference>
<comment type="subunit">
    <text evidence="7">Heterodimer of an alpha and a beta subunit.</text>
</comment>
<dbReference type="Pfam" id="PF01115">
    <property type="entry name" value="F_actin_cap_B"/>
    <property type="match status" value="1"/>
</dbReference>
<organism evidence="8">
    <name type="scientific">Vitrella brassicaformis</name>
    <dbReference type="NCBI Taxonomy" id="1169539"/>
    <lineage>
        <taxon>Eukaryota</taxon>
        <taxon>Sar</taxon>
        <taxon>Alveolata</taxon>
        <taxon>Colpodellida</taxon>
        <taxon>Vitrellaceae</taxon>
        <taxon>Vitrella</taxon>
    </lineage>
</organism>
<dbReference type="Gene3D" id="1.20.58.570">
    <property type="match status" value="1"/>
</dbReference>
<dbReference type="InterPro" id="IPR037282">
    <property type="entry name" value="CapZ_alpha/beta"/>
</dbReference>
<keyword evidence="6 7" id="KW-0206">Cytoskeleton</keyword>
<evidence type="ECO:0000256" key="3">
    <source>
        <dbReference type="ARBA" id="ARBA00022467"/>
    </source>
</evidence>
<dbReference type="PANTHER" id="PTHR10619:SF0">
    <property type="entry name" value="F-ACTIN-CAPPING PROTEIN SUBUNIT BETA ISOFORMS 1 AND 2"/>
    <property type="match status" value="1"/>
</dbReference>
<sequence length="287" mass="32140">MADVTRMTSALNLGRRLPPQNVEKTVIGLVRMVPSLAEELLQRIDRPLKVKLDTDQQMYFVASDYNREGNSFRSPWSNQYYPPLPDADKAEAFYPSEHMRKQEVLFNEVFDAYRHSYFGGGVSSVYLWDLSDDGFAAAFFVHKESDKGDGDSTGTWDSIHVAEVVEAQNAAHYKVTSTVILSISDTGPGSNFRIGGQMTRQTEEHLKMDEAGFVSHLTRLGPMLEGAEARLRKDIDQVYVHRTRECVNGLRSLQPNAPPQAKATRGKHMTELATVLAAQSKKKTADQ</sequence>
<dbReference type="InterPro" id="IPR042276">
    <property type="entry name" value="CapZ_alpha/beta_2"/>
</dbReference>
<comment type="subcellular location">
    <subcellularLocation>
        <location evidence="1 7">Cytoplasm</location>
        <location evidence="1 7">Cytoskeleton</location>
    </subcellularLocation>
</comment>
<dbReference type="GO" id="GO:0008290">
    <property type="term" value="C:F-actin capping protein complex"/>
    <property type="evidence" value="ECO:0007669"/>
    <property type="project" value="UniProtKB-UniRule"/>
</dbReference>
<name>A0A7S1JUA7_9ALVE</name>
<dbReference type="GO" id="GO:0000902">
    <property type="term" value="P:cell morphogenesis"/>
    <property type="evidence" value="ECO:0007669"/>
    <property type="project" value="TreeGrafter"/>
</dbReference>
<keyword evidence="3 7" id="KW-0117">Actin capping</keyword>
<keyword evidence="5 7" id="KW-0009">Actin-binding</keyword>
<reference evidence="8" key="1">
    <citation type="submission" date="2021-01" db="EMBL/GenBank/DDBJ databases">
        <authorList>
            <person name="Corre E."/>
            <person name="Pelletier E."/>
            <person name="Niang G."/>
            <person name="Scheremetjew M."/>
            <person name="Finn R."/>
            <person name="Kale V."/>
            <person name="Holt S."/>
            <person name="Cochrane G."/>
            <person name="Meng A."/>
            <person name="Brown T."/>
            <person name="Cohen L."/>
        </authorList>
    </citation>
    <scope>NUCLEOTIDE SEQUENCE</scope>
    <source>
        <strain evidence="8">CCMP3346</strain>
    </source>
</reference>
<dbReference type="GO" id="GO:0051015">
    <property type="term" value="F:actin filament binding"/>
    <property type="evidence" value="ECO:0007669"/>
    <property type="project" value="TreeGrafter"/>
</dbReference>
<protein>
    <recommendedName>
        <fullName evidence="7">F-actin-capping protein subunit beta</fullName>
    </recommendedName>
</protein>
<dbReference type="PANTHER" id="PTHR10619">
    <property type="entry name" value="F-ACTIN-CAPPING PROTEIN SUBUNIT BETA"/>
    <property type="match status" value="1"/>
</dbReference>
<dbReference type="SUPFAM" id="SSF90096">
    <property type="entry name" value="Subunits of heterodimeric actin filament capping protein Capz"/>
    <property type="match status" value="1"/>
</dbReference>
<dbReference type="Gene3D" id="3.90.1150.210">
    <property type="entry name" value="F-actin capping protein, beta subunit"/>
    <property type="match status" value="1"/>
</dbReference>
<proteinExistence type="inferred from homology"/>
<evidence type="ECO:0000256" key="5">
    <source>
        <dbReference type="ARBA" id="ARBA00023203"/>
    </source>
</evidence>
<accession>A0A7S1JUA7</accession>
<evidence type="ECO:0000256" key="2">
    <source>
        <dbReference type="ARBA" id="ARBA00006039"/>
    </source>
</evidence>
<comment type="function">
    <text evidence="7">F-actin-capping proteins bind in a Ca(2+)-independent manner to the fast growing ends of actin filaments (barbed end) thereby blocking the exchange of subunits at these ends. Unlike other capping proteins (such as gelsolin and severin), these proteins do not sever actin filaments.</text>
</comment>
<evidence type="ECO:0000313" key="8">
    <source>
        <dbReference type="EMBL" id="CAD9054724.1"/>
    </source>
</evidence>
<dbReference type="AlphaFoldDB" id="A0A7S1JUA7"/>
<evidence type="ECO:0000256" key="4">
    <source>
        <dbReference type="ARBA" id="ARBA00022490"/>
    </source>
</evidence>
<comment type="similarity">
    <text evidence="2 7">Belongs to the F-actin-capping protein beta subunit family.</text>
</comment>
<evidence type="ECO:0000256" key="6">
    <source>
        <dbReference type="ARBA" id="ARBA00023212"/>
    </source>
</evidence>
<dbReference type="InterPro" id="IPR043175">
    <property type="entry name" value="CAPZB_N"/>
</dbReference>
<dbReference type="EMBL" id="HBGB01016846">
    <property type="protein sequence ID" value="CAD9054724.1"/>
    <property type="molecule type" value="Transcribed_RNA"/>
</dbReference>